<evidence type="ECO:0000313" key="4">
    <source>
        <dbReference type="EMBL" id="CAF3836438.1"/>
    </source>
</evidence>
<organism evidence="3 6">
    <name type="scientific">Rotaria magnacalcarata</name>
    <dbReference type="NCBI Taxonomy" id="392030"/>
    <lineage>
        <taxon>Eukaryota</taxon>
        <taxon>Metazoa</taxon>
        <taxon>Spiralia</taxon>
        <taxon>Gnathifera</taxon>
        <taxon>Rotifera</taxon>
        <taxon>Eurotatoria</taxon>
        <taxon>Bdelloidea</taxon>
        <taxon>Philodinida</taxon>
        <taxon>Philodinidae</taxon>
        <taxon>Rotaria</taxon>
    </lineage>
</organism>
<feature type="compositionally biased region" description="Low complexity" evidence="1">
    <location>
        <begin position="34"/>
        <end position="43"/>
    </location>
</feature>
<feature type="compositionally biased region" description="Low complexity" evidence="1">
    <location>
        <begin position="91"/>
        <end position="115"/>
    </location>
</feature>
<gene>
    <name evidence="5" type="ORF">OVN521_LOCUS6448</name>
    <name evidence="4" type="ORF">UXM345_LOCUS6937</name>
    <name evidence="3" type="ORF">WKI299_LOCUS27152</name>
    <name evidence="2" type="ORF">XDN619_LOCUS6068</name>
</gene>
<dbReference type="EMBL" id="CAJNRG010001694">
    <property type="protein sequence ID" value="CAF2037189.1"/>
    <property type="molecule type" value="Genomic_DNA"/>
</dbReference>
<proteinExistence type="predicted"/>
<feature type="compositionally biased region" description="Basic and acidic residues" evidence="1">
    <location>
        <begin position="537"/>
        <end position="551"/>
    </location>
</feature>
<evidence type="ECO:0000313" key="3">
    <source>
        <dbReference type="EMBL" id="CAF2135181.1"/>
    </source>
</evidence>
<sequence>MGSTSSTSATSLPVDTSTSTSAPITDTMSAPPHATNRATTSSTNTIATAASTLATITPTTGAVETTATTTTTTTATTTTADVATAISHNNSNTTTTTTAPTVTSTPTVTVTVPSNQNNATAPVSTAGTSKSTWNSVVKSITSDASKEKSTVSSAYSKWYKWTKFEQQNREKGKILWYLSPPVTTTDTFNTTTITPIMTTAKIGADQNDTMDASNITVTPSYQLRSTAVYSPPHGDRILSGRNELITTDTSTFKYYNPDNRPKQTVGQHQKATMYKMNTQLRQIPLPNKSLTSATTNSNDLNSIAKDDTSLPNFVSRGLQTDLESQPLNSSSTQMVYYEKQQPQVVPISAFPNYNSSSVGFYHLTAQDRMSQPTRPPMQHTPPVQFNAQEQQPYLQQPPSYYPPTAIQQVPRLQMNFQQPNPYYSRPTMQQPTPVPYNVQQYPSLQQPNPYYPPLPPPPRTSILKKPSTVLSQDAYNPLSARTHDQMLEELRKRNSNIDDGVYRVKKVHLLEKSDRENYAPRVSFNLPSSKATQSISRSEKLLSSELFDEKK</sequence>
<evidence type="ECO:0000313" key="5">
    <source>
        <dbReference type="EMBL" id="CAF3844205.1"/>
    </source>
</evidence>
<dbReference type="Proteomes" id="UP000663866">
    <property type="component" value="Unassembled WGS sequence"/>
</dbReference>
<feature type="compositionally biased region" description="Polar residues" evidence="1">
    <location>
        <begin position="1"/>
        <end position="28"/>
    </location>
</feature>
<feature type="region of interest" description="Disordered" evidence="1">
    <location>
        <begin position="91"/>
        <end position="128"/>
    </location>
</feature>
<feature type="region of interest" description="Disordered" evidence="1">
    <location>
        <begin position="1"/>
        <end position="43"/>
    </location>
</feature>
<evidence type="ECO:0000313" key="6">
    <source>
        <dbReference type="Proteomes" id="UP000663856"/>
    </source>
</evidence>
<evidence type="ECO:0000313" key="7">
    <source>
        <dbReference type="Proteomes" id="UP000663866"/>
    </source>
</evidence>
<dbReference type="EMBL" id="CAJNRF010011836">
    <property type="protein sequence ID" value="CAF2135181.1"/>
    <property type="molecule type" value="Genomic_DNA"/>
</dbReference>
<comment type="caution">
    <text evidence="3">The sequence shown here is derived from an EMBL/GenBank/DDBJ whole genome shotgun (WGS) entry which is preliminary data.</text>
</comment>
<dbReference type="Proteomes" id="UP000663887">
    <property type="component" value="Unassembled WGS sequence"/>
</dbReference>
<feature type="region of interest" description="Disordered" evidence="1">
    <location>
        <begin position="528"/>
        <end position="551"/>
    </location>
</feature>
<protein>
    <submittedName>
        <fullName evidence="3">Uncharacterized protein</fullName>
    </submittedName>
</protein>
<evidence type="ECO:0000256" key="1">
    <source>
        <dbReference type="SAM" id="MobiDB-lite"/>
    </source>
</evidence>
<dbReference type="Proteomes" id="UP000663842">
    <property type="component" value="Unassembled WGS sequence"/>
</dbReference>
<dbReference type="Proteomes" id="UP000663856">
    <property type="component" value="Unassembled WGS sequence"/>
</dbReference>
<accession>A0A816WKL6</accession>
<keyword evidence="7" id="KW-1185">Reference proteome</keyword>
<reference evidence="3" key="1">
    <citation type="submission" date="2021-02" db="EMBL/GenBank/DDBJ databases">
        <authorList>
            <person name="Nowell W R."/>
        </authorList>
    </citation>
    <scope>NUCLEOTIDE SEQUENCE</scope>
</reference>
<dbReference type="EMBL" id="CAJOBF010000564">
    <property type="protein sequence ID" value="CAF3836438.1"/>
    <property type="molecule type" value="Genomic_DNA"/>
</dbReference>
<dbReference type="EMBL" id="CAJOBG010000677">
    <property type="protein sequence ID" value="CAF3844205.1"/>
    <property type="molecule type" value="Genomic_DNA"/>
</dbReference>
<dbReference type="AlphaFoldDB" id="A0A816WKL6"/>
<evidence type="ECO:0000313" key="2">
    <source>
        <dbReference type="EMBL" id="CAF2037189.1"/>
    </source>
</evidence>
<name>A0A816WKL6_9BILA</name>
<feature type="compositionally biased region" description="Polar residues" evidence="1">
    <location>
        <begin position="116"/>
        <end position="128"/>
    </location>
</feature>